<comment type="caution">
    <text evidence="1">The sequence shown here is derived from an EMBL/GenBank/DDBJ whole genome shotgun (WGS) entry which is preliminary data.</text>
</comment>
<protein>
    <submittedName>
        <fullName evidence="1">Uncharacterized protein</fullName>
    </submittedName>
</protein>
<evidence type="ECO:0000313" key="2">
    <source>
        <dbReference type="Proteomes" id="UP000233343"/>
    </source>
</evidence>
<name>A0A2N0ZF18_9BACI</name>
<gene>
    <name evidence="1" type="ORF">CWS20_15395</name>
</gene>
<dbReference type="Proteomes" id="UP000233343">
    <property type="component" value="Unassembled WGS sequence"/>
</dbReference>
<evidence type="ECO:0000313" key="1">
    <source>
        <dbReference type="EMBL" id="PKG28109.1"/>
    </source>
</evidence>
<dbReference type="RefSeq" id="WP_066195798.1">
    <property type="nucleotide sequence ID" value="NZ_JAMAUX010000003.1"/>
</dbReference>
<reference evidence="1 2" key="1">
    <citation type="journal article" date="2010" name="Int. J. Syst. Evol. Microbiol.">
        <title>Bacillus horneckiae sp. nov., isolated from a spacecraft-assembly clean room.</title>
        <authorList>
            <person name="Vaishampayan P."/>
            <person name="Probst A."/>
            <person name="Krishnamurthi S."/>
            <person name="Ghosh S."/>
            <person name="Osman S."/>
            <person name="McDowall A."/>
            <person name="Ruckmani A."/>
            <person name="Mayilraj S."/>
            <person name="Venkateswaran K."/>
        </authorList>
    </citation>
    <scope>NUCLEOTIDE SEQUENCE [LARGE SCALE GENOMIC DNA]</scope>
    <source>
        <strain evidence="2">1PO1SC</strain>
    </source>
</reference>
<sequence length="64" mass="7278">MSDKKEQDVKKDLENEGRNEAYLDIDRIINEGMAGGLVQVRGGLTNIEEARDLEEEEPPHHSEE</sequence>
<keyword evidence="2" id="KW-1185">Reference proteome</keyword>
<proteinExistence type="predicted"/>
<accession>A0A2N0ZF18</accession>
<dbReference type="AlphaFoldDB" id="A0A2N0ZF18"/>
<organism evidence="1 2">
    <name type="scientific">Cytobacillus horneckiae</name>
    <dbReference type="NCBI Taxonomy" id="549687"/>
    <lineage>
        <taxon>Bacteria</taxon>
        <taxon>Bacillati</taxon>
        <taxon>Bacillota</taxon>
        <taxon>Bacilli</taxon>
        <taxon>Bacillales</taxon>
        <taxon>Bacillaceae</taxon>
        <taxon>Cytobacillus</taxon>
    </lineage>
</organism>
<dbReference type="EMBL" id="PISD01000032">
    <property type="protein sequence ID" value="PKG28109.1"/>
    <property type="molecule type" value="Genomic_DNA"/>
</dbReference>